<proteinExistence type="inferred from homology"/>
<comment type="similarity">
    <text evidence="2">Belongs to the major facilitator superfamily.</text>
</comment>
<evidence type="ECO:0000256" key="5">
    <source>
        <dbReference type="ARBA" id="ARBA00022692"/>
    </source>
</evidence>
<gene>
    <name evidence="10" type="ORF">C5748_10390</name>
</gene>
<keyword evidence="3" id="KW-0813">Transport</keyword>
<dbReference type="Pfam" id="PF07690">
    <property type="entry name" value="MFS_1"/>
    <property type="match status" value="1"/>
</dbReference>
<feature type="transmembrane region" description="Helical" evidence="8">
    <location>
        <begin position="85"/>
        <end position="104"/>
    </location>
</feature>
<keyword evidence="4" id="KW-1003">Cell membrane</keyword>
<feature type="transmembrane region" description="Helical" evidence="8">
    <location>
        <begin position="257"/>
        <end position="276"/>
    </location>
</feature>
<feature type="transmembrane region" description="Helical" evidence="8">
    <location>
        <begin position="142"/>
        <end position="166"/>
    </location>
</feature>
<dbReference type="GO" id="GO:0005886">
    <property type="term" value="C:plasma membrane"/>
    <property type="evidence" value="ECO:0007669"/>
    <property type="project" value="UniProtKB-SubCell"/>
</dbReference>
<feature type="transmembrane region" description="Helical" evidence="8">
    <location>
        <begin position="20"/>
        <end position="40"/>
    </location>
</feature>
<feature type="transmembrane region" description="Helical" evidence="8">
    <location>
        <begin position="378"/>
        <end position="400"/>
    </location>
</feature>
<organism evidence="10 11">
    <name type="scientific">Phyllobacterium phragmitis</name>
    <dbReference type="NCBI Taxonomy" id="2670329"/>
    <lineage>
        <taxon>Bacteria</taxon>
        <taxon>Pseudomonadati</taxon>
        <taxon>Pseudomonadota</taxon>
        <taxon>Alphaproteobacteria</taxon>
        <taxon>Hyphomicrobiales</taxon>
        <taxon>Phyllobacteriaceae</taxon>
        <taxon>Phyllobacterium</taxon>
    </lineage>
</organism>
<keyword evidence="5 8" id="KW-0812">Transmembrane</keyword>
<dbReference type="InterPro" id="IPR020846">
    <property type="entry name" value="MFS_dom"/>
</dbReference>
<sequence>MNLPSEPVKVEKPFSRTDMLIYMGGITALAAVTVEVVLPATGVVARHFGKPAASGALLVGVYFLAYGIGQIFWGLYSDAFGRRRALLISLFGFSIASLACALAPSFELLLAARCAQGLMAGAPVIARAMVRDVSSGSEAARVLTMLGAILTMATLIAPVLGSGFLILFSWRAIFLALMALSLVFLAYTYFVLDPNFGRNRPERFSLKFLRKSARYLLWNRRFVVPAATGGLVFGGYASLGAVGAITAENRYGISPGAFGTLFTIAALANTAGALLAGQLLKRISLRKVGNLSVAILSGSVVLHLTLNQLSPNLQVFWISVCLYVLVFGMILPTSMASALEPAAEMPAFAASLYGACTMIAGFLGALMASRLYDGDHSAISYTMAFFGGGAVLVLILGRLLDRSGL</sequence>
<keyword evidence="7 8" id="KW-0472">Membrane</keyword>
<evidence type="ECO:0000256" key="7">
    <source>
        <dbReference type="ARBA" id="ARBA00023136"/>
    </source>
</evidence>
<feature type="transmembrane region" description="Helical" evidence="8">
    <location>
        <begin position="351"/>
        <end position="372"/>
    </location>
</feature>
<dbReference type="InterPro" id="IPR036259">
    <property type="entry name" value="MFS_trans_sf"/>
</dbReference>
<accession>A0A2S9ISZ6</accession>
<evidence type="ECO:0000256" key="1">
    <source>
        <dbReference type="ARBA" id="ARBA00004651"/>
    </source>
</evidence>
<dbReference type="InterPro" id="IPR011701">
    <property type="entry name" value="MFS"/>
</dbReference>
<evidence type="ECO:0000259" key="9">
    <source>
        <dbReference type="PROSITE" id="PS50850"/>
    </source>
</evidence>
<evidence type="ECO:0000313" key="10">
    <source>
        <dbReference type="EMBL" id="PRD43652.1"/>
    </source>
</evidence>
<evidence type="ECO:0000256" key="6">
    <source>
        <dbReference type="ARBA" id="ARBA00022989"/>
    </source>
</evidence>
<dbReference type="EMBL" id="PVBR01000006">
    <property type="protein sequence ID" value="PRD43652.1"/>
    <property type="molecule type" value="Genomic_DNA"/>
</dbReference>
<dbReference type="SUPFAM" id="SSF103473">
    <property type="entry name" value="MFS general substrate transporter"/>
    <property type="match status" value="1"/>
</dbReference>
<dbReference type="RefSeq" id="WP_105741865.1">
    <property type="nucleotide sequence ID" value="NZ_PVBR01000006.1"/>
</dbReference>
<keyword evidence="11" id="KW-1185">Reference proteome</keyword>
<evidence type="ECO:0000256" key="3">
    <source>
        <dbReference type="ARBA" id="ARBA00022448"/>
    </source>
</evidence>
<feature type="transmembrane region" description="Helical" evidence="8">
    <location>
        <begin position="172"/>
        <end position="192"/>
    </location>
</feature>
<feature type="transmembrane region" description="Helical" evidence="8">
    <location>
        <begin position="222"/>
        <end position="245"/>
    </location>
</feature>
<dbReference type="PANTHER" id="PTHR43271">
    <property type="entry name" value="BLL2771 PROTEIN"/>
    <property type="match status" value="1"/>
</dbReference>
<comment type="subcellular location">
    <subcellularLocation>
        <location evidence="1">Cell membrane</location>
        <topology evidence="1">Multi-pass membrane protein</topology>
    </subcellularLocation>
</comment>
<feature type="transmembrane region" description="Helical" evidence="8">
    <location>
        <begin position="52"/>
        <end position="73"/>
    </location>
</feature>
<name>A0A2S9ISZ6_9HYPH</name>
<evidence type="ECO:0000313" key="11">
    <source>
        <dbReference type="Proteomes" id="UP000239434"/>
    </source>
</evidence>
<dbReference type="GO" id="GO:0022857">
    <property type="term" value="F:transmembrane transporter activity"/>
    <property type="evidence" value="ECO:0007669"/>
    <property type="project" value="InterPro"/>
</dbReference>
<dbReference type="InterPro" id="IPR001958">
    <property type="entry name" value="Tet-R_TetA/multi-R_MdtG-like"/>
</dbReference>
<dbReference type="PANTHER" id="PTHR43271:SF2">
    <property type="entry name" value="BLL2771 PROTEIN"/>
    <property type="match status" value="1"/>
</dbReference>
<reference evidence="10 11" key="1">
    <citation type="submission" date="2018-02" db="EMBL/GenBank/DDBJ databases">
        <title>The draft genome of Phyllobacterium sp. 1N-3.</title>
        <authorList>
            <person name="Liu L."/>
            <person name="Li L."/>
            <person name="Zhang X."/>
            <person name="Wang T."/>
            <person name="Liang L."/>
        </authorList>
    </citation>
    <scope>NUCLEOTIDE SEQUENCE [LARGE SCALE GENOMIC DNA]</scope>
    <source>
        <strain evidence="10 11">1N-3</strain>
    </source>
</reference>
<feature type="transmembrane region" description="Helical" evidence="8">
    <location>
        <begin position="288"/>
        <end position="309"/>
    </location>
</feature>
<dbReference type="AlphaFoldDB" id="A0A2S9ISZ6"/>
<dbReference type="Proteomes" id="UP000239434">
    <property type="component" value="Unassembled WGS sequence"/>
</dbReference>
<evidence type="ECO:0000256" key="4">
    <source>
        <dbReference type="ARBA" id="ARBA00022475"/>
    </source>
</evidence>
<evidence type="ECO:0000256" key="8">
    <source>
        <dbReference type="SAM" id="Phobius"/>
    </source>
</evidence>
<dbReference type="Gene3D" id="1.20.1720.10">
    <property type="entry name" value="Multidrug resistance protein D"/>
    <property type="match status" value="1"/>
</dbReference>
<feature type="domain" description="Major facilitator superfamily (MFS) profile" evidence="9">
    <location>
        <begin position="19"/>
        <end position="405"/>
    </location>
</feature>
<evidence type="ECO:0000256" key="2">
    <source>
        <dbReference type="ARBA" id="ARBA00008335"/>
    </source>
</evidence>
<protein>
    <recommendedName>
        <fullName evidence="9">Major facilitator superfamily (MFS) profile domain-containing protein</fullName>
    </recommendedName>
</protein>
<feature type="transmembrane region" description="Helical" evidence="8">
    <location>
        <begin position="315"/>
        <end position="339"/>
    </location>
</feature>
<comment type="caution">
    <text evidence="10">The sequence shown here is derived from an EMBL/GenBank/DDBJ whole genome shotgun (WGS) entry which is preliminary data.</text>
</comment>
<dbReference type="PRINTS" id="PR01035">
    <property type="entry name" value="TCRTETA"/>
</dbReference>
<dbReference type="PROSITE" id="PS50850">
    <property type="entry name" value="MFS"/>
    <property type="match status" value="1"/>
</dbReference>
<keyword evidence="6 8" id="KW-1133">Transmembrane helix</keyword>